<dbReference type="RefSeq" id="WP_169609865.1">
    <property type="nucleotide sequence ID" value="NZ_CP051682.1"/>
</dbReference>
<evidence type="ECO:0000313" key="4">
    <source>
        <dbReference type="Proteomes" id="UP000503278"/>
    </source>
</evidence>
<feature type="domain" description="Glycosyl transferase family 1" evidence="2">
    <location>
        <begin position="194"/>
        <end position="354"/>
    </location>
</feature>
<dbReference type="Proteomes" id="UP000503278">
    <property type="component" value="Chromosome"/>
</dbReference>
<evidence type="ECO:0000313" key="3">
    <source>
        <dbReference type="EMBL" id="QJD97570.1"/>
    </source>
</evidence>
<dbReference type="SUPFAM" id="SSF53756">
    <property type="entry name" value="UDP-Glycosyltransferase/glycogen phosphorylase"/>
    <property type="match status" value="1"/>
</dbReference>
<accession>A0A7L5E2G8</accession>
<evidence type="ECO:0000256" key="1">
    <source>
        <dbReference type="ARBA" id="ARBA00022679"/>
    </source>
</evidence>
<dbReference type="Gene3D" id="3.40.50.2000">
    <property type="entry name" value="Glycogen Phosphorylase B"/>
    <property type="match status" value="1"/>
</dbReference>
<dbReference type="Pfam" id="PF00534">
    <property type="entry name" value="Glycos_transf_1"/>
    <property type="match status" value="1"/>
</dbReference>
<dbReference type="AlphaFoldDB" id="A0A7L5E2G8"/>
<dbReference type="GO" id="GO:0016757">
    <property type="term" value="F:glycosyltransferase activity"/>
    <property type="evidence" value="ECO:0007669"/>
    <property type="project" value="InterPro"/>
</dbReference>
<organism evidence="3 4">
    <name type="scientific">Mucilaginibacter robiniae</name>
    <dbReference type="NCBI Taxonomy" id="2728022"/>
    <lineage>
        <taxon>Bacteria</taxon>
        <taxon>Pseudomonadati</taxon>
        <taxon>Bacteroidota</taxon>
        <taxon>Sphingobacteriia</taxon>
        <taxon>Sphingobacteriales</taxon>
        <taxon>Sphingobacteriaceae</taxon>
        <taxon>Mucilaginibacter</taxon>
    </lineage>
</organism>
<dbReference type="EMBL" id="CP051682">
    <property type="protein sequence ID" value="QJD97570.1"/>
    <property type="molecule type" value="Genomic_DNA"/>
</dbReference>
<dbReference type="CDD" id="cd03809">
    <property type="entry name" value="GT4_MtfB-like"/>
    <property type="match status" value="1"/>
</dbReference>
<evidence type="ECO:0000259" key="2">
    <source>
        <dbReference type="Pfam" id="PF00534"/>
    </source>
</evidence>
<dbReference type="InterPro" id="IPR001296">
    <property type="entry name" value="Glyco_trans_1"/>
</dbReference>
<keyword evidence="1 3" id="KW-0808">Transferase</keyword>
<name>A0A7L5E2G8_9SPHI</name>
<proteinExistence type="predicted"/>
<gene>
    <name evidence="3" type="ORF">HH214_17660</name>
</gene>
<reference evidence="3 4" key="1">
    <citation type="submission" date="2020-04" db="EMBL/GenBank/DDBJ databases">
        <title>Genome sequencing of novel species.</title>
        <authorList>
            <person name="Heo J."/>
            <person name="Kim S.-J."/>
            <person name="Kim J.-S."/>
            <person name="Hong S.-B."/>
            <person name="Kwon S.-W."/>
        </authorList>
    </citation>
    <scope>NUCLEOTIDE SEQUENCE [LARGE SCALE GENOMIC DNA]</scope>
    <source>
        <strain evidence="3 4">F39-2</strain>
    </source>
</reference>
<dbReference type="PANTHER" id="PTHR46401:SF2">
    <property type="entry name" value="GLYCOSYLTRANSFERASE WBBK-RELATED"/>
    <property type="match status" value="1"/>
</dbReference>
<protein>
    <submittedName>
        <fullName evidence="3">Glycosyltransferase family 4 protein</fullName>
    </submittedName>
</protein>
<keyword evidence="4" id="KW-1185">Reference proteome</keyword>
<sequence>MPKPLIIGIDIRDLHVAKTGTQTYLAELCAAFKALQSSEVQFKFLDSNFPVYTGKNKALKWIEHFKYQLWKQVLLPLKAWMNSCDIVFCTDNFVPIMHLGYQTIPVFHDAFFFESPEQYGKLWLWLYKKTALPAARRSPFIITPSAHAQKQIHHFTQISNQQLIVVPEGPKTLSHPPTSTGHEQVLNQYALSPGNYLLHVGSMFKRKNIPALIQAFGILKEQGYPDLKLALAGPLTSSNTENDYQLILDAIESSVFKQDIIVTGYLSNDELSQLYRSALLYVFPSVNEGFGIPVLEAFNFNLPVLVANNTSLPEVGGNAVLTFSPFDVNDIAMQIQRVLEDADLRKTMIVKGQERLKEFSWQKTALQLIEVFKKAAYLQ</sequence>
<dbReference type="PANTHER" id="PTHR46401">
    <property type="entry name" value="GLYCOSYLTRANSFERASE WBBK-RELATED"/>
    <property type="match status" value="1"/>
</dbReference>
<dbReference type="KEGG" id="mrob:HH214_17660"/>